<dbReference type="GO" id="GO:0004373">
    <property type="term" value="F:alpha-1,4-glucan glucosyltransferase (UDP-glucose donor) activity"/>
    <property type="evidence" value="ECO:0007669"/>
    <property type="project" value="UniProtKB-EC"/>
</dbReference>
<evidence type="ECO:0000256" key="6">
    <source>
        <dbReference type="ARBA" id="ARBA00047345"/>
    </source>
</evidence>
<dbReference type="Gene3D" id="3.40.50.2000">
    <property type="entry name" value="Glycogen Phosphorylase B"/>
    <property type="match status" value="1"/>
</dbReference>
<dbReference type="Pfam" id="PF05693">
    <property type="entry name" value="Glycogen_syn"/>
    <property type="match status" value="1"/>
</dbReference>
<dbReference type="EC" id="2.4.1.11" evidence="7"/>
<keyword evidence="3 7" id="KW-0328">Glycosyltransferase</keyword>
<dbReference type="GO" id="GO:0005737">
    <property type="term" value="C:cytoplasm"/>
    <property type="evidence" value="ECO:0007669"/>
    <property type="project" value="TreeGrafter"/>
</dbReference>
<gene>
    <name evidence="8" type="ORF">TGEB3V08_LOCUS6449</name>
</gene>
<evidence type="ECO:0000256" key="5">
    <source>
        <dbReference type="ARBA" id="ARBA00023056"/>
    </source>
</evidence>
<keyword evidence="5 7" id="KW-0320">Glycogen biosynthesis</keyword>
<dbReference type="UniPathway" id="UPA00164"/>
<name>A0A7R9K086_TIMGE</name>
<dbReference type="PANTHER" id="PTHR10176">
    <property type="entry name" value="GLYCOGEN SYNTHASE"/>
    <property type="match status" value="1"/>
</dbReference>
<accession>A0A7R9K086</accession>
<comment type="function">
    <text evidence="7">Transfers the glycosyl residue from UDP-Glc to the non-reducing end of alpha-1,4-glucan.</text>
</comment>
<dbReference type="PANTHER" id="PTHR10176:SF3">
    <property type="entry name" value="GLYCOGEN [STARCH] SYNTHASE"/>
    <property type="match status" value="1"/>
</dbReference>
<dbReference type="AlphaFoldDB" id="A0A7R9K086"/>
<evidence type="ECO:0000256" key="3">
    <source>
        <dbReference type="ARBA" id="ARBA00022676"/>
    </source>
</evidence>
<comment type="catalytic activity">
    <reaction evidence="6">
        <text>[(1-&gt;4)-alpha-D-glucosyl](n) + UDP-alpha-D-glucose = [(1-&gt;4)-alpha-D-glucosyl](n+1) + UDP + H(+)</text>
        <dbReference type="Rhea" id="RHEA:18549"/>
        <dbReference type="Rhea" id="RHEA-COMP:9584"/>
        <dbReference type="Rhea" id="RHEA-COMP:9587"/>
        <dbReference type="ChEBI" id="CHEBI:15378"/>
        <dbReference type="ChEBI" id="CHEBI:15444"/>
        <dbReference type="ChEBI" id="CHEBI:58223"/>
        <dbReference type="ChEBI" id="CHEBI:58885"/>
        <dbReference type="EC" id="2.4.1.11"/>
    </reaction>
    <physiologicalReaction direction="left-to-right" evidence="6">
        <dbReference type="Rhea" id="RHEA:18550"/>
    </physiologicalReaction>
</comment>
<dbReference type="GO" id="GO:0005978">
    <property type="term" value="P:glycogen biosynthetic process"/>
    <property type="evidence" value="ECO:0007669"/>
    <property type="project" value="UniProtKB-UniPathway"/>
</dbReference>
<comment type="pathway">
    <text evidence="1 7">Glycan biosynthesis; glycogen biosynthesis.</text>
</comment>
<evidence type="ECO:0000256" key="1">
    <source>
        <dbReference type="ARBA" id="ARBA00004964"/>
    </source>
</evidence>
<organism evidence="8">
    <name type="scientific">Timema genevievae</name>
    <name type="common">Walking stick</name>
    <dbReference type="NCBI Taxonomy" id="629358"/>
    <lineage>
        <taxon>Eukaryota</taxon>
        <taxon>Metazoa</taxon>
        <taxon>Ecdysozoa</taxon>
        <taxon>Arthropoda</taxon>
        <taxon>Hexapoda</taxon>
        <taxon>Insecta</taxon>
        <taxon>Pterygota</taxon>
        <taxon>Neoptera</taxon>
        <taxon>Polyneoptera</taxon>
        <taxon>Phasmatodea</taxon>
        <taxon>Timematodea</taxon>
        <taxon>Timematoidea</taxon>
        <taxon>Timematidae</taxon>
        <taxon>Timema</taxon>
    </lineage>
</organism>
<evidence type="ECO:0000256" key="2">
    <source>
        <dbReference type="ARBA" id="ARBA00010686"/>
    </source>
</evidence>
<sequence>MSRERASRRFYRVESQHDLLSHMDKGQLASLENRWSFEAAWEVANKVGGIYTVIRSKTYVSTEEMGEQYCLLGPYKEQCARIEVEEAEFPPENPLSIAVNKMRQQGFKIHTGTWLVDGNPQVILFDIGSAAWKLDEYKQELWSTCSLGIPHLDIEANDAVILGYQMAHFIAEFRKAAEEYSESPPRIVAHFHEWQAGLGLIALRTRHVDVATVFTTHATLLGRYRLILDTVLPELLEDIPLLVQHRILHQCDSVPIHNGAQVWQLLNEVSSNQWIRHGGAGGMATRPCTTQFFLLVGSPQSIGVPT</sequence>
<comment type="similarity">
    <text evidence="2 7">Belongs to the glycosyltransferase 3 family.</text>
</comment>
<dbReference type="InterPro" id="IPR008631">
    <property type="entry name" value="Glycogen_synth"/>
</dbReference>
<evidence type="ECO:0000313" key="8">
    <source>
        <dbReference type="EMBL" id="CAD7596559.1"/>
    </source>
</evidence>
<protein>
    <recommendedName>
        <fullName evidence="7">Glycogen [starch] synthase</fullName>
        <ecNumber evidence="7">2.4.1.11</ecNumber>
    </recommendedName>
</protein>
<reference evidence="8" key="1">
    <citation type="submission" date="2020-11" db="EMBL/GenBank/DDBJ databases">
        <authorList>
            <person name="Tran Van P."/>
        </authorList>
    </citation>
    <scope>NUCLEOTIDE SEQUENCE</scope>
</reference>
<proteinExistence type="inferred from homology"/>
<evidence type="ECO:0000256" key="7">
    <source>
        <dbReference type="RuleBase" id="RU363104"/>
    </source>
</evidence>
<dbReference type="EMBL" id="OE841633">
    <property type="protein sequence ID" value="CAD7596559.1"/>
    <property type="molecule type" value="Genomic_DNA"/>
</dbReference>
<evidence type="ECO:0000256" key="4">
    <source>
        <dbReference type="ARBA" id="ARBA00022679"/>
    </source>
</evidence>
<keyword evidence="4 7" id="KW-0808">Transferase</keyword>